<dbReference type="RefSeq" id="WP_114369601.1">
    <property type="nucleotide sequence ID" value="NZ_QPEX01000030.1"/>
</dbReference>
<keyword evidence="2" id="KW-1133">Transmembrane helix</keyword>
<keyword evidence="2" id="KW-0812">Transmembrane</keyword>
<dbReference type="OrthoDB" id="285183at2"/>
<accession>A0A368KP61</accession>
<dbReference type="EMBL" id="QPEX01000030">
    <property type="protein sequence ID" value="RCS46332.1"/>
    <property type="molecule type" value="Genomic_DNA"/>
</dbReference>
<dbReference type="AlphaFoldDB" id="A0A368KP61"/>
<organism evidence="3 4">
    <name type="scientific">Bremerella cremea</name>
    <dbReference type="NCBI Taxonomy" id="1031537"/>
    <lineage>
        <taxon>Bacteria</taxon>
        <taxon>Pseudomonadati</taxon>
        <taxon>Planctomycetota</taxon>
        <taxon>Planctomycetia</taxon>
        <taxon>Pirellulales</taxon>
        <taxon>Pirellulaceae</taxon>
        <taxon>Bremerella</taxon>
    </lineage>
</organism>
<evidence type="ECO:0000256" key="1">
    <source>
        <dbReference type="SAM" id="MobiDB-lite"/>
    </source>
</evidence>
<evidence type="ECO:0000313" key="4">
    <source>
        <dbReference type="Proteomes" id="UP000253562"/>
    </source>
</evidence>
<gene>
    <name evidence="3" type="ORF">DTL42_15295</name>
</gene>
<sequence length="136" mass="15275">MIDEQEPNPNSHEQDEPYRPSVESMNFGQVEQELRDVFGVAVMYLLVPIFLVVTGSITAMASEWLVRVLPGLAAVFVCYWVLLRAFGPMYDAAPELAIQYALLVSRLGGGIMDTSHRRLLALAARREELKTFDTEN</sequence>
<protein>
    <submittedName>
        <fullName evidence="3">Uncharacterized protein</fullName>
    </submittedName>
</protein>
<evidence type="ECO:0000313" key="3">
    <source>
        <dbReference type="EMBL" id="RCS46332.1"/>
    </source>
</evidence>
<keyword evidence="2" id="KW-0472">Membrane</keyword>
<evidence type="ECO:0000256" key="2">
    <source>
        <dbReference type="SAM" id="Phobius"/>
    </source>
</evidence>
<comment type="caution">
    <text evidence="3">The sequence shown here is derived from an EMBL/GenBank/DDBJ whole genome shotgun (WGS) entry which is preliminary data.</text>
</comment>
<feature type="transmembrane region" description="Helical" evidence="2">
    <location>
        <begin position="64"/>
        <end position="82"/>
    </location>
</feature>
<reference evidence="3 4" key="1">
    <citation type="submission" date="2018-07" db="EMBL/GenBank/DDBJ databases">
        <title>Comparative genomes isolates from brazilian mangrove.</title>
        <authorList>
            <person name="De Araujo J.E."/>
            <person name="Taketani R.G."/>
            <person name="Silva M.C.P."/>
            <person name="Lourenco M.V."/>
            <person name="Oliveira V.M."/>
            <person name="Andreote F.D."/>
        </authorList>
    </citation>
    <scope>NUCLEOTIDE SEQUENCE [LARGE SCALE GENOMIC DNA]</scope>
    <source>
        <strain evidence="3 4">HEX PRIS-MGV</strain>
    </source>
</reference>
<feature type="region of interest" description="Disordered" evidence="1">
    <location>
        <begin position="1"/>
        <end position="20"/>
    </location>
</feature>
<name>A0A368KP61_9BACT</name>
<dbReference type="Proteomes" id="UP000253562">
    <property type="component" value="Unassembled WGS sequence"/>
</dbReference>
<proteinExistence type="predicted"/>
<feature type="transmembrane region" description="Helical" evidence="2">
    <location>
        <begin position="37"/>
        <end position="58"/>
    </location>
</feature>